<dbReference type="AlphaFoldDB" id="A0AAD5PF85"/>
<evidence type="ECO:0000313" key="1">
    <source>
        <dbReference type="EMBL" id="KAI9267936.1"/>
    </source>
</evidence>
<keyword evidence="2" id="KW-1185">Reference proteome</keyword>
<comment type="caution">
    <text evidence="1">The sequence shown here is derived from an EMBL/GenBank/DDBJ whole genome shotgun (WGS) entry which is preliminary data.</text>
</comment>
<dbReference type="Proteomes" id="UP001209540">
    <property type="component" value="Unassembled WGS sequence"/>
</dbReference>
<evidence type="ECO:0000313" key="2">
    <source>
        <dbReference type="Proteomes" id="UP001209540"/>
    </source>
</evidence>
<reference evidence="1" key="1">
    <citation type="journal article" date="2022" name="IScience">
        <title>Evolution of zygomycete secretomes and the origins of terrestrial fungal ecologies.</title>
        <authorList>
            <person name="Chang Y."/>
            <person name="Wang Y."/>
            <person name="Mondo S."/>
            <person name="Ahrendt S."/>
            <person name="Andreopoulos W."/>
            <person name="Barry K."/>
            <person name="Beard J."/>
            <person name="Benny G.L."/>
            <person name="Blankenship S."/>
            <person name="Bonito G."/>
            <person name="Cuomo C."/>
            <person name="Desiro A."/>
            <person name="Gervers K.A."/>
            <person name="Hundley H."/>
            <person name="Kuo A."/>
            <person name="LaButti K."/>
            <person name="Lang B.F."/>
            <person name="Lipzen A."/>
            <person name="O'Donnell K."/>
            <person name="Pangilinan J."/>
            <person name="Reynolds N."/>
            <person name="Sandor L."/>
            <person name="Smith M.E."/>
            <person name="Tsang A."/>
            <person name="Grigoriev I.V."/>
            <person name="Stajich J.E."/>
            <person name="Spatafora J.W."/>
        </authorList>
    </citation>
    <scope>NUCLEOTIDE SEQUENCE</scope>
    <source>
        <strain evidence="1">RSA 2281</strain>
    </source>
</reference>
<protein>
    <submittedName>
        <fullName evidence="1">Uncharacterized protein</fullName>
    </submittedName>
</protein>
<gene>
    <name evidence="1" type="ORF">BDA99DRAFT_535462</name>
</gene>
<proteinExistence type="predicted"/>
<accession>A0AAD5PF85</accession>
<name>A0AAD5PF85_9FUNG</name>
<dbReference type="EMBL" id="JAIXMP010000009">
    <property type="protein sequence ID" value="KAI9267936.1"/>
    <property type="molecule type" value="Genomic_DNA"/>
</dbReference>
<reference evidence="1" key="2">
    <citation type="submission" date="2023-02" db="EMBL/GenBank/DDBJ databases">
        <authorList>
            <consortium name="DOE Joint Genome Institute"/>
            <person name="Mondo S.J."/>
            <person name="Chang Y."/>
            <person name="Wang Y."/>
            <person name="Ahrendt S."/>
            <person name="Andreopoulos W."/>
            <person name="Barry K."/>
            <person name="Beard J."/>
            <person name="Benny G.L."/>
            <person name="Blankenship S."/>
            <person name="Bonito G."/>
            <person name="Cuomo C."/>
            <person name="Desiro A."/>
            <person name="Gervers K.A."/>
            <person name="Hundley H."/>
            <person name="Kuo A."/>
            <person name="LaButti K."/>
            <person name="Lang B.F."/>
            <person name="Lipzen A."/>
            <person name="O'Donnell K."/>
            <person name="Pangilinan J."/>
            <person name="Reynolds N."/>
            <person name="Sandor L."/>
            <person name="Smith M.W."/>
            <person name="Tsang A."/>
            <person name="Grigoriev I.V."/>
            <person name="Stajich J.E."/>
            <person name="Spatafora J.W."/>
        </authorList>
    </citation>
    <scope>NUCLEOTIDE SEQUENCE</scope>
    <source>
        <strain evidence="1">RSA 2281</strain>
    </source>
</reference>
<sequence>MALENVENLVQRALKEKILLKRPKLMKDLYTRVTIKSGRSRMSLSTMNCPVGVVCPVRTSEEYELPKDPSWSMSSIVPIMKLTPRTKMFVEHSIALLEEHCTDCGWMNHCTSTKIRIKMTHI</sequence>
<organism evidence="1 2">
    <name type="scientific">Phascolomyces articulosus</name>
    <dbReference type="NCBI Taxonomy" id="60185"/>
    <lineage>
        <taxon>Eukaryota</taxon>
        <taxon>Fungi</taxon>
        <taxon>Fungi incertae sedis</taxon>
        <taxon>Mucoromycota</taxon>
        <taxon>Mucoromycotina</taxon>
        <taxon>Mucoromycetes</taxon>
        <taxon>Mucorales</taxon>
        <taxon>Lichtheimiaceae</taxon>
        <taxon>Phascolomyces</taxon>
    </lineage>
</organism>